<dbReference type="Proteomes" id="UP000767392">
    <property type="component" value="Unassembled WGS sequence"/>
</dbReference>
<protein>
    <submittedName>
        <fullName evidence="5">LD-carboxypeptidase</fullName>
    </submittedName>
</protein>
<dbReference type="Pfam" id="PF02016">
    <property type="entry name" value="Peptidase_S66"/>
    <property type="match status" value="1"/>
</dbReference>
<evidence type="ECO:0000259" key="4">
    <source>
        <dbReference type="Pfam" id="PF17676"/>
    </source>
</evidence>
<gene>
    <name evidence="5" type="ORF">DY048_04140</name>
</gene>
<dbReference type="EMBL" id="QUAM01000003">
    <property type="protein sequence ID" value="TPR14142.1"/>
    <property type="molecule type" value="Genomic_DNA"/>
</dbReference>
<evidence type="ECO:0000313" key="5">
    <source>
        <dbReference type="EMBL" id="TPR14142.1"/>
    </source>
</evidence>
<proteinExistence type="inferred from homology"/>
<comment type="similarity">
    <text evidence="1">Belongs to the peptidase S66 family.</text>
</comment>
<dbReference type="InterPro" id="IPR027478">
    <property type="entry name" value="LdcA_N"/>
</dbReference>
<evidence type="ECO:0000256" key="2">
    <source>
        <dbReference type="ARBA" id="ARBA00022801"/>
    </source>
</evidence>
<feature type="domain" description="LD-carboxypeptidase C-terminal" evidence="4">
    <location>
        <begin position="213"/>
        <end position="325"/>
    </location>
</feature>
<dbReference type="PANTHER" id="PTHR30237:SF6">
    <property type="entry name" value="CARBOXYPEPTIDASE YOCD-RELATED"/>
    <property type="match status" value="1"/>
</dbReference>
<accession>A0ABY2YSH6</accession>
<keyword evidence="6" id="KW-1185">Reference proteome</keyword>
<reference evidence="5 6" key="1">
    <citation type="submission" date="2018-08" db="EMBL/GenBank/DDBJ databases">
        <title>Comparative genomics of wild bee and flower associated Lactobacillus reveals potential adaptation to the bee host.</title>
        <authorList>
            <person name="Vuong H.Q."/>
            <person name="Mcfrederick Q.S."/>
        </authorList>
    </citation>
    <scope>NUCLEOTIDE SEQUENCE [LARGE SCALE GENOMIC DNA]</scope>
    <source>
        <strain evidence="5 6">HV_04</strain>
    </source>
</reference>
<feature type="domain" description="LD-carboxypeptidase N-terminal" evidence="3">
    <location>
        <begin position="27"/>
        <end position="147"/>
    </location>
</feature>
<dbReference type="InterPro" id="IPR027461">
    <property type="entry name" value="Carboxypeptidase_A_C_sf"/>
</dbReference>
<dbReference type="SUPFAM" id="SSF52317">
    <property type="entry name" value="Class I glutamine amidotransferase-like"/>
    <property type="match status" value="1"/>
</dbReference>
<sequence>MAYNFIKKEISSLKYIFPKPLKEGDEIRIIAPSDSLKRVGGYKANLGSKHKLEKMGFKVTFGDHINECDVANSSPIKSRVSDLHAAFKDKKVKAILSVIGGFTSNELLPYIDYDLIKHNPKIICGFSDFTALANAITVKTGLITFYGPAYASLKMSGKVGTYQDSYFKKMLTTPQNLTLHASKYWQSGPWYEENANLSLHDNSWKIYNHGIVEGRTVGGNFDTFGLLMGTNYQPELSNNIILFEFSEGQDWSEMSRHLAAILQASTNPKALLIGRFPVESNMSEEKLFYVLNKFPILKQIPVMYDVNFGHAQPIFTIPIGGIVTIDTHKEEIIVHKILK</sequence>
<comment type="caution">
    <text evidence="5">The sequence shown here is derived from an EMBL/GenBank/DDBJ whole genome shotgun (WGS) entry which is preliminary data.</text>
</comment>
<dbReference type="Pfam" id="PF17676">
    <property type="entry name" value="Peptidase_S66C"/>
    <property type="match status" value="1"/>
</dbReference>
<dbReference type="Gene3D" id="3.40.50.10740">
    <property type="entry name" value="Class I glutamine amidotransferase-like"/>
    <property type="match status" value="1"/>
</dbReference>
<evidence type="ECO:0000313" key="6">
    <source>
        <dbReference type="Proteomes" id="UP000767392"/>
    </source>
</evidence>
<name>A0ABY2YSH6_9LACO</name>
<evidence type="ECO:0000256" key="1">
    <source>
        <dbReference type="ARBA" id="ARBA00010233"/>
    </source>
</evidence>
<organism evidence="5 6">
    <name type="scientific">Apilactobacillus timberlakei</name>
    <dbReference type="NCBI Taxonomy" id="2008380"/>
    <lineage>
        <taxon>Bacteria</taxon>
        <taxon>Bacillati</taxon>
        <taxon>Bacillota</taxon>
        <taxon>Bacilli</taxon>
        <taxon>Lactobacillales</taxon>
        <taxon>Lactobacillaceae</taxon>
        <taxon>Apilactobacillus</taxon>
    </lineage>
</organism>
<dbReference type="InterPro" id="IPR040921">
    <property type="entry name" value="Peptidase_S66C"/>
</dbReference>
<dbReference type="InterPro" id="IPR029062">
    <property type="entry name" value="Class_I_gatase-like"/>
</dbReference>
<dbReference type="CDD" id="cd07062">
    <property type="entry name" value="Peptidase_S66_mccF_like"/>
    <property type="match status" value="1"/>
</dbReference>
<keyword evidence="2" id="KW-0378">Hydrolase</keyword>
<dbReference type="Gene3D" id="3.50.30.60">
    <property type="entry name" value="LD-carboxypeptidase A C-terminal domain-like"/>
    <property type="match status" value="1"/>
</dbReference>
<dbReference type="PANTHER" id="PTHR30237">
    <property type="entry name" value="MURAMOYLTETRAPEPTIDE CARBOXYPEPTIDASE"/>
    <property type="match status" value="1"/>
</dbReference>
<dbReference type="RefSeq" id="WP_105987870.1">
    <property type="nucleotide sequence ID" value="NZ_POST01000003.1"/>
</dbReference>
<dbReference type="InterPro" id="IPR003507">
    <property type="entry name" value="S66_fam"/>
</dbReference>
<dbReference type="PIRSF" id="PIRSF028757">
    <property type="entry name" value="LD-carboxypeptidase"/>
    <property type="match status" value="1"/>
</dbReference>
<dbReference type="SUPFAM" id="SSF141986">
    <property type="entry name" value="LD-carboxypeptidase A C-terminal domain-like"/>
    <property type="match status" value="1"/>
</dbReference>
<dbReference type="InterPro" id="IPR040449">
    <property type="entry name" value="Peptidase_S66_N"/>
</dbReference>
<evidence type="ECO:0000259" key="3">
    <source>
        <dbReference type="Pfam" id="PF02016"/>
    </source>
</evidence>